<feature type="region of interest" description="Disordered" evidence="5">
    <location>
        <begin position="1"/>
        <end position="34"/>
    </location>
</feature>
<dbReference type="EMBL" id="KB822724">
    <property type="protein sequence ID" value="ETN37073.1"/>
    <property type="molecule type" value="Genomic_DNA"/>
</dbReference>
<dbReference type="PROSITE" id="PS00685">
    <property type="entry name" value="NFYB_HAP3"/>
    <property type="match status" value="1"/>
</dbReference>
<dbReference type="RefSeq" id="XP_008720605.1">
    <property type="nucleotide sequence ID" value="XM_008722383.1"/>
</dbReference>
<feature type="domain" description="Transcription factor CBF/NF-Y/archaeal histone" evidence="6">
    <location>
        <begin position="153"/>
        <end position="213"/>
    </location>
</feature>
<dbReference type="GeneID" id="19975402"/>
<evidence type="ECO:0000313" key="7">
    <source>
        <dbReference type="EMBL" id="ETN37073.1"/>
    </source>
</evidence>
<organism evidence="7 8">
    <name type="scientific">Cyphellophora europaea (strain CBS 101466)</name>
    <name type="common">Phialophora europaea</name>
    <dbReference type="NCBI Taxonomy" id="1220924"/>
    <lineage>
        <taxon>Eukaryota</taxon>
        <taxon>Fungi</taxon>
        <taxon>Dikarya</taxon>
        <taxon>Ascomycota</taxon>
        <taxon>Pezizomycotina</taxon>
        <taxon>Eurotiomycetes</taxon>
        <taxon>Chaetothyriomycetidae</taxon>
        <taxon>Chaetothyriales</taxon>
        <taxon>Cyphellophoraceae</taxon>
        <taxon>Cyphellophora</taxon>
    </lineage>
</organism>
<dbReference type="PANTHER" id="PTHR11064">
    <property type="entry name" value="CCAAT-BINDING TRANSCRIPTION FACTOR-RELATED"/>
    <property type="match status" value="1"/>
</dbReference>
<feature type="region of interest" description="Disordered" evidence="5">
    <location>
        <begin position="235"/>
        <end position="326"/>
    </location>
</feature>
<dbReference type="STRING" id="1220924.W2RMZ5"/>
<sequence length="326" mass="35258">MSASPPPEKDVEQNAQSGEEQDPIDRTEEGAQGQGMTDFEVKEQDRWLPIANGNTTLCFYLLVSFRDMRVRPCAIPTECATMLVALKTGLLIRHAPLAPLIMICIAAPSARPRYLSHSQLIMSSDGSPTPKHRLVSPSRPLTVSSDANIRNFAPVARIMKMALPDNAKIAKEAKECMQECVSEFISFITSEASEKCQQEKRKTVNGEDILFAMTSLGFENYAEALKIYLSKYRERSHSEHPTDWDETQSTRGENQGRPGSSGGYQAGAAGANNSAAANAAGYAPGQSENANSLLSPSQGLDSEHDGPAAYGYPGAVTGHNGISENY</sequence>
<feature type="compositionally biased region" description="Polar residues" evidence="5">
    <location>
        <begin position="288"/>
        <end position="300"/>
    </location>
</feature>
<dbReference type="CDD" id="cd22907">
    <property type="entry name" value="HFD_NFYB"/>
    <property type="match status" value="1"/>
</dbReference>
<comment type="similarity">
    <text evidence="1">Belongs to the NFYB/HAP3 subunit family.</text>
</comment>
<dbReference type="Proteomes" id="UP000030752">
    <property type="component" value="Unassembled WGS sequence"/>
</dbReference>
<evidence type="ECO:0000313" key="8">
    <source>
        <dbReference type="Proteomes" id="UP000030752"/>
    </source>
</evidence>
<dbReference type="Gene3D" id="1.10.20.10">
    <property type="entry name" value="Histone, subunit A"/>
    <property type="match status" value="1"/>
</dbReference>
<evidence type="ECO:0000256" key="5">
    <source>
        <dbReference type="SAM" id="MobiDB-lite"/>
    </source>
</evidence>
<dbReference type="PRINTS" id="PR00615">
    <property type="entry name" value="CCAATSUBUNTA"/>
</dbReference>
<evidence type="ECO:0000256" key="4">
    <source>
        <dbReference type="ARBA" id="ARBA00023163"/>
    </source>
</evidence>
<evidence type="ECO:0000259" key="6">
    <source>
        <dbReference type="Pfam" id="PF00808"/>
    </source>
</evidence>
<dbReference type="InterPro" id="IPR027113">
    <property type="entry name" value="Transc_fact_NFYB/HAP3"/>
</dbReference>
<name>W2RMZ5_CYPE1</name>
<dbReference type="VEuPathDB" id="FungiDB:HMPREF1541_08063"/>
<keyword evidence="4" id="KW-0804">Transcription</keyword>
<dbReference type="HOGENOM" id="CLU_066247_10_2_1"/>
<evidence type="ECO:0000256" key="2">
    <source>
        <dbReference type="ARBA" id="ARBA00023015"/>
    </source>
</evidence>
<keyword evidence="3" id="KW-0238">DNA-binding</keyword>
<dbReference type="InterPro" id="IPR003958">
    <property type="entry name" value="CBFA_NFYB_domain"/>
</dbReference>
<protein>
    <recommendedName>
        <fullName evidence="6">Transcription factor CBF/NF-Y/archaeal histone domain-containing protein</fullName>
    </recommendedName>
</protein>
<gene>
    <name evidence="7" type="ORF">HMPREF1541_08063</name>
</gene>
<evidence type="ECO:0000256" key="3">
    <source>
        <dbReference type="ARBA" id="ARBA00023125"/>
    </source>
</evidence>
<dbReference type="GO" id="GO:0001228">
    <property type="term" value="F:DNA-binding transcription activator activity, RNA polymerase II-specific"/>
    <property type="evidence" value="ECO:0007669"/>
    <property type="project" value="InterPro"/>
</dbReference>
<dbReference type="SUPFAM" id="SSF47113">
    <property type="entry name" value="Histone-fold"/>
    <property type="match status" value="1"/>
</dbReference>
<dbReference type="InterPro" id="IPR009072">
    <property type="entry name" value="Histone-fold"/>
</dbReference>
<dbReference type="GO" id="GO:0016602">
    <property type="term" value="C:CCAAT-binding factor complex"/>
    <property type="evidence" value="ECO:0007669"/>
    <property type="project" value="InterPro"/>
</dbReference>
<dbReference type="GO" id="GO:0000978">
    <property type="term" value="F:RNA polymerase II cis-regulatory region sequence-specific DNA binding"/>
    <property type="evidence" value="ECO:0007669"/>
    <property type="project" value="TreeGrafter"/>
</dbReference>
<dbReference type="InterPro" id="IPR003956">
    <property type="entry name" value="Transcrpt_fac_NFYB/HAP3_CS"/>
</dbReference>
<keyword evidence="2" id="KW-0805">Transcription regulation</keyword>
<evidence type="ECO:0000256" key="1">
    <source>
        <dbReference type="ARBA" id="ARBA00009053"/>
    </source>
</evidence>
<dbReference type="Pfam" id="PF00808">
    <property type="entry name" value="CBFD_NFYB_HMF"/>
    <property type="match status" value="1"/>
</dbReference>
<proteinExistence type="inferred from homology"/>
<dbReference type="InParanoid" id="W2RMZ5"/>
<dbReference type="GO" id="GO:0046982">
    <property type="term" value="F:protein heterodimerization activity"/>
    <property type="evidence" value="ECO:0007669"/>
    <property type="project" value="InterPro"/>
</dbReference>
<dbReference type="eggNOG" id="KOG0869">
    <property type="taxonomic scope" value="Eukaryota"/>
</dbReference>
<feature type="compositionally biased region" description="Low complexity" evidence="5">
    <location>
        <begin position="266"/>
        <end position="287"/>
    </location>
</feature>
<keyword evidence="8" id="KW-1185">Reference proteome</keyword>
<accession>W2RMZ5</accession>
<dbReference type="PANTHER" id="PTHR11064:SF9">
    <property type="entry name" value="NUCLEAR TRANSCRIPTION FACTOR Y SUBUNIT BETA"/>
    <property type="match status" value="1"/>
</dbReference>
<dbReference type="AlphaFoldDB" id="W2RMZ5"/>
<reference evidence="7 8" key="1">
    <citation type="submission" date="2013-03" db="EMBL/GenBank/DDBJ databases">
        <title>The Genome Sequence of Phialophora europaea CBS 101466.</title>
        <authorList>
            <consortium name="The Broad Institute Genomics Platform"/>
            <person name="Cuomo C."/>
            <person name="de Hoog S."/>
            <person name="Gorbushina A."/>
            <person name="Walker B."/>
            <person name="Young S.K."/>
            <person name="Zeng Q."/>
            <person name="Gargeya S."/>
            <person name="Fitzgerald M."/>
            <person name="Haas B."/>
            <person name="Abouelleil A."/>
            <person name="Allen A.W."/>
            <person name="Alvarado L."/>
            <person name="Arachchi H.M."/>
            <person name="Berlin A.M."/>
            <person name="Chapman S.B."/>
            <person name="Gainer-Dewar J."/>
            <person name="Goldberg J."/>
            <person name="Griggs A."/>
            <person name="Gujja S."/>
            <person name="Hansen M."/>
            <person name="Howarth C."/>
            <person name="Imamovic A."/>
            <person name="Ireland A."/>
            <person name="Larimer J."/>
            <person name="McCowan C."/>
            <person name="Murphy C."/>
            <person name="Pearson M."/>
            <person name="Poon T.W."/>
            <person name="Priest M."/>
            <person name="Roberts A."/>
            <person name="Saif S."/>
            <person name="Shea T."/>
            <person name="Sisk P."/>
            <person name="Sykes S."/>
            <person name="Wortman J."/>
            <person name="Nusbaum C."/>
            <person name="Birren B."/>
        </authorList>
    </citation>
    <scope>NUCLEOTIDE SEQUENCE [LARGE SCALE GENOMIC DNA]</scope>
    <source>
        <strain evidence="7 8">CBS 101466</strain>
    </source>
</reference>
<dbReference type="OrthoDB" id="386949at2759"/>